<evidence type="ECO:0000313" key="2">
    <source>
        <dbReference type="Proteomes" id="UP000654452"/>
    </source>
</evidence>
<dbReference type="EMBL" id="JAEPIV010000001">
    <property type="protein sequence ID" value="MBK4717646.1"/>
    <property type="molecule type" value="Genomic_DNA"/>
</dbReference>
<sequence>MLIPDALFDQAIGECSSELHERLGLRSFLLNRGPASVNMTAFFAKLTA</sequence>
<dbReference type="Proteomes" id="UP000654452">
    <property type="component" value="Unassembled WGS sequence"/>
</dbReference>
<dbReference type="RefSeq" id="WP_200484007.1">
    <property type="nucleotide sequence ID" value="NZ_JAEPIV010000001.1"/>
</dbReference>
<comment type="caution">
    <text evidence="1">The sequence shown here is derived from an EMBL/GenBank/DDBJ whole genome shotgun (WGS) entry which is preliminary data.</text>
</comment>
<proteinExistence type="predicted"/>
<organism evidence="1 2">
    <name type="scientific">Azospirillum aestuarii</name>
    <dbReference type="NCBI Taxonomy" id="2802052"/>
    <lineage>
        <taxon>Bacteria</taxon>
        <taxon>Pseudomonadati</taxon>
        <taxon>Pseudomonadota</taxon>
        <taxon>Alphaproteobacteria</taxon>
        <taxon>Rhodospirillales</taxon>
        <taxon>Azospirillaceae</taxon>
        <taxon>Azospirillum</taxon>
    </lineage>
</organism>
<evidence type="ECO:0000313" key="1">
    <source>
        <dbReference type="EMBL" id="MBK4717646.1"/>
    </source>
</evidence>
<keyword evidence="2" id="KW-1185">Reference proteome</keyword>
<protein>
    <submittedName>
        <fullName evidence="1">Uncharacterized protein</fullName>
    </submittedName>
</protein>
<reference evidence="1 2" key="1">
    <citation type="submission" date="2021-01" db="EMBL/GenBank/DDBJ databases">
        <title>Azospirillum sp. YIM DDC1 draft genome.</title>
        <authorList>
            <person name="Wang Y.-X."/>
        </authorList>
    </citation>
    <scope>NUCLEOTIDE SEQUENCE [LARGE SCALE GENOMIC DNA]</scope>
    <source>
        <strain evidence="1 2">YIM DDC1</strain>
    </source>
</reference>
<name>A0ABS1HS40_9PROT</name>
<accession>A0ABS1HS40</accession>
<gene>
    <name evidence="1" type="ORF">JJL56_02070</name>
</gene>